<accession>A0AAV8ZTX6</accession>
<dbReference type="GO" id="GO:0008270">
    <property type="term" value="F:zinc ion binding"/>
    <property type="evidence" value="ECO:0007669"/>
    <property type="project" value="InterPro"/>
</dbReference>
<dbReference type="SUPFAM" id="SSF57756">
    <property type="entry name" value="Retrovirus zinc finger-like domains"/>
    <property type="match status" value="1"/>
</dbReference>
<keyword evidence="4" id="KW-1185">Reference proteome</keyword>
<feature type="domain" description="CCHC-type" evidence="2">
    <location>
        <begin position="32"/>
        <end position="49"/>
    </location>
</feature>
<evidence type="ECO:0000313" key="3">
    <source>
        <dbReference type="EMBL" id="KAJ8971069.1"/>
    </source>
</evidence>
<dbReference type="Proteomes" id="UP001162156">
    <property type="component" value="Unassembled WGS sequence"/>
</dbReference>
<dbReference type="InterPro" id="IPR001878">
    <property type="entry name" value="Znf_CCHC"/>
</dbReference>
<reference evidence="3" key="1">
    <citation type="journal article" date="2023" name="Insect Mol. Biol.">
        <title>Genome sequencing provides insights into the evolution of gene families encoding plant cell wall-degrading enzymes in longhorned beetles.</title>
        <authorList>
            <person name="Shin N.R."/>
            <person name="Okamura Y."/>
            <person name="Kirsch R."/>
            <person name="Pauchet Y."/>
        </authorList>
    </citation>
    <scope>NUCLEOTIDE SEQUENCE</scope>
    <source>
        <strain evidence="3">RBIC_L_NR</strain>
    </source>
</reference>
<evidence type="ECO:0000256" key="1">
    <source>
        <dbReference type="SAM" id="MobiDB-lite"/>
    </source>
</evidence>
<sequence>MSESTPKVKIEKIETANKDRRPPLKNEKGEYKCYNYCNNYGHIARNCSEEKKVIQCKNCLSKEHTQRHCPQQVKSQTQERGEMRLLEGKQIPTISKYLKELLVNDDKFTGLIDTGTSLPLIHSIVKQF</sequence>
<comment type="caution">
    <text evidence="3">The sequence shown here is derived from an EMBL/GenBank/DDBJ whole genome shotgun (WGS) entry which is preliminary data.</text>
</comment>
<feature type="region of interest" description="Disordered" evidence="1">
    <location>
        <begin position="1"/>
        <end position="25"/>
    </location>
</feature>
<protein>
    <recommendedName>
        <fullName evidence="2">CCHC-type domain-containing protein</fullName>
    </recommendedName>
</protein>
<proteinExistence type="predicted"/>
<dbReference type="InterPro" id="IPR036875">
    <property type="entry name" value="Znf_CCHC_sf"/>
</dbReference>
<dbReference type="GO" id="GO:0003676">
    <property type="term" value="F:nucleic acid binding"/>
    <property type="evidence" value="ECO:0007669"/>
    <property type="project" value="InterPro"/>
</dbReference>
<dbReference type="EMBL" id="JANEYF010000257">
    <property type="protein sequence ID" value="KAJ8971069.1"/>
    <property type="molecule type" value="Genomic_DNA"/>
</dbReference>
<dbReference type="SMART" id="SM00343">
    <property type="entry name" value="ZnF_C2HC"/>
    <property type="match status" value="2"/>
</dbReference>
<dbReference type="Gene3D" id="4.10.60.10">
    <property type="entry name" value="Zinc finger, CCHC-type"/>
    <property type="match status" value="1"/>
</dbReference>
<organism evidence="3 4">
    <name type="scientific">Rhamnusium bicolor</name>
    <dbReference type="NCBI Taxonomy" id="1586634"/>
    <lineage>
        <taxon>Eukaryota</taxon>
        <taxon>Metazoa</taxon>
        <taxon>Ecdysozoa</taxon>
        <taxon>Arthropoda</taxon>
        <taxon>Hexapoda</taxon>
        <taxon>Insecta</taxon>
        <taxon>Pterygota</taxon>
        <taxon>Neoptera</taxon>
        <taxon>Endopterygota</taxon>
        <taxon>Coleoptera</taxon>
        <taxon>Polyphaga</taxon>
        <taxon>Cucujiformia</taxon>
        <taxon>Chrysomeloidea</taxon>
        <taxon>Cerambycidae</taxon>
        <taxon>Lepturinae</taxon>
        <taxon>Rhagiini</taxon>
        <taxon>Rhamnusium</taxon>
    </lineage>
</organism>
<gene>
    <name evidence="3" type="ORF">NQ314_000901</name>
</gene>
<feature type="domain" description="CCHC-type" evidence="2">
    <location>
        <begin position="55"/>
        <end position="71"/>
    </location>
</feature>
<name>A0AAV8ZTX6_9CUCU</name>
<evidence type="ECO:0000313" key="4">
    <source>
        <dbReference type="Proteomes" id="UP001162156"/>
    </source>
</evidence>
<dbReference type="AlphaFoldDB" id="A0AAV8ZTX6"/>
<evidence type="ECO:0000259" key="2">
    <source>
        <dbReference type="SMART" id="SM00343"/>
    </source>
</evidence>